<protein>
    <submittedName>
        <fullName evidence="1">Uncharacterized protein</fullName>
    </submittedName>
</protein>
<dbReference type="OrthoDB" id="10272962at2759"/>
<name>A0A8X6J0Z9_TRICU</name>
<sequence length="103" mass="12111">MSLTTQAHSDLNPFVPEWPSIKISTDGVLPIPVITRDRNPNNPFPSNINDDRRLFGRIREEIYSFHWKLVHRSSSTESHYRLIDEERIMKSELGRIQDTKDLH</sequence>
<accession>A0A8X6J0Z9</accession>
<dbReference type="AlphaFoldDB" id="A0A8X6J0Z9"/>
<evidence type="ECO:0000313" key="2">
    <source>
        <dbReference type="Proteomes" id="UP000887116"/>
    </source>
</evidence>
<organism evidence="1 2">
    <name type="scientific">Trichonephila clavata</name>
    <name type="common">Joro spider</name>
    <name type="synonym">Nephila clavata</name>
    <dbReference type="NCBI Taxonomy" id="2740835"/>
    <lineage>
        <taxon>Eukaryota</taxon>
        <taxon>Metazoa</taxon>
        <taxon>Ecdysozoa</taxon>
        <taxon>Arthropoda</taxon>
        <taxon>Chelicerata</taxon>
        <taxon>Arachnida</taxon>
        <taxon>Araneae</taxon>
        <taxon>Araneomorphae</taxon>
        <taxon>Entelegynae</taxon>
        <taxon>Araneoidea</taxon>
        <taxon>Nephilidae</taxon>
        <taxon>Trichonephila</taxon>
    </lineage>
</organism>
<dbReference type="EMBL" id="BMAO01013162">
    <property type="protein sequence ID" value="GFQ86760.1"/>
    <property type="molecule type" value="Genomic_DNA"/>
</dbReference>
<dbReference type="Proteomes" id="UP000887116">
    <property type="component" value="Unassembled WGS sequence"/>
</dbReference>
<reference evidence="1" key="1">
    <citation type="submission" date="2020-07" db="EMBL/GenBank/DDBJ databases">
        <title>Multicomponent nature underlies the extraordinary mechanical properties of spider dragline silk.</title>
        <authorList>
            <person name="Kono N."/>
            <person name="Nakamura H."/>
            <person name="Mori M."/>
            <person name="Yoshida Y."/>
            <person name="Ohtoshi R."/>
            <person name="Malay A.D."/>
            <person name="Moran D.A.P."/>
            <person name="Tomita M."/>
            <person name="Numata K."/>
            <person name="Arakawa K."/>
        </authorList>
    </citation>
    <scope>NUCLEOTIDE SEQUENCE</scope>
</reference>
<comment type="caution">
    <text evidence="1">The sequence shown here is derived from an EMBL/GenBank/DDBJ whole genome shotgun (WGS) entry which is preliminary data.</text>
</comment>
<gene>
    <name evidence="1" type="ORF">TNCT_566491</name>
</gene>
<proteinExistence type="predicted"/>
<evidence type="ECO:0000313" key="1">
    <source>
        <dbReference type="EMBL" id="GFQ86760.1"/>
    </source>
</evidence>
<keyword evidence="2" id="KW-1185">Reference proteome</keyword>